<evidence type="ECO:0000256" key="5">
    <source>
        <dbReference type="ARBA" id="ARBA00022679"/>
    </source>
</evidence>
<evidence type="ECO:0000256" key="7">
    <source>
        <dbReference type="ARBA" id="ARBA00047481"/>
    </source>
</evidence>
<keyword evidence="6 8" id="KW-0663">Pyridoxal phosphate</keyword>
<feature type="modified residue" description="N6-(pyridoxal phosphate)lysine" evidence="8">
    <location>
        <position position="207"/>
    </location>
</feature>
<keyword evidence="4 8" id="KW-0032">Aminotransferase</keyword>
<dbReference type="GO" id="GO:0030170">
    <property type="term" value="F:pyridoxal phosphate binding"/>
    <property type="evidence" value="ECO:0007669"/>
    <property type="project" value="InterPro"/>
</dbReference>
<gene>
    <name evidence="8 11" type="primary">hisC</name>
    <name evidence="10" type="ordered locus">Selsp_0300</name>
    <name evidence="11" type="ORF">SELSPUOL_02407</name>
</gene>
<evidence type="ECO:0000256" key="1">
    <source>
        <dbReference type="ARBA" id="ARBA00001933"/>
    </source>
</evidence>
<name>C9LY48_SELS3</name>
<dbReference type="PROSITE" id="PS00599">
    <property type="entry name" value="AA_TRANSFER_CLASS_2"/>
    <property type="match status" value="1"/>
</dbReference>
<dbReference type="CDD" id="cd00609">
    <property type="entry name" value="AAT_like"/>
    <property type="match status" value="1"/>
</dbReference>
<dbReference type="Gene3D" id="3.40.640.10">
    <property type="entry name" value="Type I PLP-dependent aspartate aminotransferase-like (Major domain)"/>
    <property type="match status" value="1"/>
</dbReference>
<dbReference type="EMBL" id="CP002637">
    <property type="protein sequence ID" value="AEB99274.1"/>
    <property type="molecule type" value="Genomic_DNA"/>
</dbReference>
<comment type="catalytic activity">
    <reaction evidence="7 8">
        <text>L-histidinol phosphate + 2-oxoglutarate = 3-(imidazol-4-yl)-2-oxopropyl phosphate + L-glutamate</text>
        <dbReference type="Rhea" id="RHEA:23744"/>
        <dbReference type="ChEBI" id="CHEBI:16810"/>
        <dbReference type="ChEBI" id="CHEBI:29985"/>
        <dbReference type="ChEBI" id="CHEBI:57766"/>
        <dbReference type="ChEBI" id="CHEBI:57980"/>
        <dbReference type="EC" id="2.6.1.9"/>
    </reaction>
</comment>
<evidence type="ECO:0000256" key="2">
    <source>
        <dbReference type="ARBA" id="ARBA00005011"/>
    </source>
</evidence>
<dbReference type="HOGENOM" id="CLU_017584_3_0_9"/>
<dbReference type="EC" id="2.6.1.9" evidence="8"/>
<organism evidence="11 12">
    <name type="scientific">Selenomonas sputigena (strain ATCC 35185 / DSM 20758 / CCUG 44933 / VPI D19B-28)</name>
    <dbReference type="NCBI Taxonomy" id="546271"/>
    <lineage>
        <taxon>Bacteria</taxon>
        <taxon>Bacillati</taxon>
        <taxon>Bacillota</taxon>
        <taxon>Negativicutes</taxon>
        <taxon>Selenomonadales</taxon>
        <taxon>Selenomonadaceae</taxon>
        <taxon>Selenomonas</taxon>
    </lineage>
</organism>
<sequence>MSLYDNIRRVTPYVPGEQPAGKVIKLNTNECPYAPSPRVAEAIAVCDAGRLRLYPEPDCHTLKESIAAHYAVKPDEVFVGVGSDDVLALAFLTFFAGEKPVLFPDITYSFYDVWAELYAIPYETVPLAADFTLRPEDYARENGGVIFANPNAPTGLALPLSGVEEILAKNPESVVIVDEAYVDFGAETALPLLKKYENLVVVRTMSKSRALAGMRIGYAFAAKRLIRAMEDVKASINSYTMTTLSLAAGKAAIEDEDYFQQTLGKIIKTREETKASLQKLGFSVTESKTNFLFARNPNIPAQTLFETLRKRGIYVRYFKKPRIDEHLRITIGTDEDMKQLLEELRCLSKR</sequence>
<evidence type="ECO:0000313" key="12">
    <source>
        <dbReference type="Proteomes" id="UP000003505"/>
    </source>
</evidence>
<evidence type="ECO:0000256" key="8">
    <source>
        <dbReference type="HAMAP-Rule" id="MF_01023"/>
    </source>
</evidence>
<dbReference type="PANTHER" id="PTHR43643">
    <property type="entry name" value="HISTIDINOL-PHOSPHATE AMINOTRANSFERASE 2"/>
    <property type="match status" value="1"/>
</dbReference>
<dbReference type="HAMAP" id="MF_01023">
    <property type="entry name" value="HisC_aminotrans_2"/>
    <property type="match status" value="1"/>
</dbReference>
<evidence type="ECO:0000313" key="11">
    <source>
        <dbReference type="EMBL" id="EEX76242.1"/>
    </source>
</evidence>
<keyword evidence="5 8" id="KW-0808">Transferase</keyword>
<dbReference type="InterPro" id="IPR001917">
    <property type="entry name" value="Aminotrans_II_pyridoxalP_BS"/>
</dbReference>
<dbReference type="InterPro" id="IPR015424">
    <property type="entry name" value="PyrdxlP-dep_Trfase"/>
</dbReference>
<dbReference type="InterPro" id="IPR005861">
    <property type="entry name" value="HisP_aminotrans"/>
</dbReference>
<dbReference type="Proteomes" id="UP000011124">
    <property type="component" value="Chromosome"/>
</dbReference>
<dbReference type="GO" id="GO:0004400">
    <property type="term" value="F:histidinol-phosphate transaminase activity"/>
    <property type="evidence" value="ECO:0007669"/>
    <property type="project" value="UniProtKB-UniRule"/>
</dbReference>
<feature type="domain" description="Aminotransferase class I/classII large" evidence="9">
    <location>
        <begin position="22"/>
        <end position="344"/>
    </location>
</feature>
<dbReference type="InterPro" id="IPR050106">
    <property type="entry name" value="HistidinolP_aminotransfase"/>
</dbReference>
<evidence type="ECO:0000313" key="13">
    <source>
        <dbReference type="Proteomes" id="UP000011124"/>
    </source>
</evidence>
<comment type="pathway">
    <text evidence="2 8">Amino-acid biosynthesis; L-histidine biosynthesis; L-histidine from 5-phospho-alpha-D-ribose 1-diphosphate: step 7/9.</text>
</comment>
<evidence type="ECO:0000256" key="6">
    <source>
        <dbReference type="ARBA" id="ARBA00022898"/>
    </source>
</evidence>
<evidence type="ECO:0000256" key="4">
    <source>
        <dbReference type="ARBA" id="ARBA00022576"/>
    </source>
</evidence>
<proteinExistence type="inferred from homology"/>
<dbReference type="Pfam" id="PF00155">
    <property type="entry name" value="Aminotran_1_2"/>
    <property type="match status" value="1"/>
</dbReference>
<comment type="subunit">
    <text evidence="3 8">Homodimer.</text>
</comment>
<protein>
    <recommendedName>
        <fullName evidence="8">Histidinol-phosphate aminotransferase</fullName>
        <ecNumber evidence="8">2.6.1.9</ecNumber>
    </recommendedName>
    <alternativeName>
        <fullName evidence="8">Imidazole acetol-phosphate transaminase</fullName>
    </alternativeName>
</protein>
<dbReference type="OrthoDB" id="9813612at2"/>
<dbReference type="InterPro" id="IPR015421">
    <property type="entry name" value="PyrdxlP-dep_Trfase_major"/>
</dbReference>
<dbReference type="AlphaFoldDB" id="C9LY48"/>
<evidence type="ECO:0000256" key="3">
    <source>
        <dbReference type="ARBA" id="ARBA00011738"/>
    </source>
</evidence>
<keyword evidence="13" id="KW-1185">Reference proteome</keyword>
<reference evidence="10 13" key="2">
    <citation type="submission" date="2011-04" db="EMBL/GenBank/DDBJ databases">
        <title>The complete genome of Selenomonas sputigena DSM 20758.</title>
        <authorList>
            <consortium name="US DOE Joint Genome Institute (JGI-PGF)"/>
            <person name="Lucas S."/>
            <person name="Copeland A."/>
            <person name="Lapidus A."/>
            <person name="Bruce D."/>
            <person name="Goodwin L."/>
            <person name="Pitluck S."/>
            <person name="Peters L."/>
            <person name="Kyrpides N."/>
            <person name="Mavromatis K."/>
            <person name="Ivanova N."/>
            <person name="Ovchinnikova G."/>
            <person name="Teshima H."/>
            <person name="Detter J.C."/>
            <person name="Tapia R."/>
            <person name="Han C."/>
            <person name="Land M."/>
            <person name="Hauser L."/>
            <person name="Markowitz V."/>
            <person name="Cheng J.-F."/>
            <person name="Hugenholtz P."/>
            <person name="Woyke T."/>
            <person name="Wu D."/>
            <person name="Gronow S."/>
            <person name="Wellnitz S."/>
            <person name="Schneider S."/>
            <person name="Klenk H.-P."/>
            <person name="Eisen J.A."/>
        </authorList>
    </citation>
    <scope>NUCLEOTIDE SEQUENCE [LARGE SCALE GENOMIC DNA]</scope>
    <source>
        <strain evidence="10">ATCC 35185</strain>
        <strain evidence="13">ATCC 35185 / DSM 20758 / VPI D19B-28</strain>
    </source>
</reference>
<evidence type="ECO:0000259" key="9">
    <source>
        <dbReference type="Pfam" id="PF00155"/>
    </source>
</evidence>
<evidence type="ECO:0000313" key="10">
    <source>
        <dbReference type="EMBL" id="AEB99274.1"/>
    </source>
</evidence>
<dbReference type="STRING" id="546271.Selsp_0300"/>
<keyword evidence="8" id="KW-0028">Amino-acid biosynthesis</keyword>
<dbReference type="RefSeq" id="WP_006193771.1">
    <property type="nucleotide sequence ID" value="NC_015437.1"/>
</dbReference>
<dbReference type="PANTHER" id="PTHR43643:SF3">
    <property type="entry name" value="HISTIDINOL-PHOSPHATE AMINOTRANSFERASE"/>
    <property type="match status" value="1"/>
</dbReference>
<dbReference type="NCBIfam" id="TIGR01141">
    <property type="entry name" value="hisC"/>
    <property type="match status" value="1"/>
</dbReference>
<dbReference type="Gene3D" id="3.90.1150.10">
    <property type="entry name" value="Aspartate Aminotransferase, domain 1"/>
    <property type="match status" value="1"/>
</dbReference>
<dbReference type="eggNOG" id="COG0079">
    <property type="taxonomic scope" value="Bacteria"/>
</dbReference>
<dbReference type="Proteomes" id="UP000003505">
    <property type="component" value="Unassembled WGS sequence"/>
</dbReference>
<dbReference type="InterPro" id="IPR015422">
    <property type="entry name" value="PyrdxlP-dep_Trfase_small"/>
</dbReference>
<comment type="similarity">
    <text evidence="8">Belongs to the class-II pyridoxal-phosphate-dependent aminotransferase family. Histidinol-phosphate aminotransferase subfamily.</text>
</comment>
<accession>C9LY48</accession>
<dbReference type="GO" id="GO:0000105">
    <property type="term" value="P:L-histidine biosynthetic process"/>
    <property type="evidence" value="ECO:0007669"/>
    <property type="project" value="UniProtKB-UniRule"/>
</dbReference>
<reference evidence="11 12" key="1">
    <citation type="submission" date="2009-09" db="EMBL/GenBank/DDBJ databases">
        <authorList>
            <person name="Weinstock G."/>
            <person name="Sodergren E."/>
            <person name="Clifton S."/>
            <person name="Fulton L."/>
            <person name="Fulton B."/>
            <person name="Courtney L."/>
            <person name="Fronick C."/>
            <person name="Harrison M."/>
            <person name="Strong C."/>
            <person name="Farmer C."/>
            <person name="Delahaunty K."/>
            <person name="Markovic C."/>
            <person name="Hall O."/>
            <person name="Minx P."/>
            <person name="Tomlinson C."/>
            <person name="Mitreva M."/>
            <person name="Nelson J."/>
            <person name="Hou S."/>
            <person name="Wollam A."/>
            <person name="Pepin K.H."/>
            <person name="Johnson M."/>
            <person name="Bhonagiri V."/>
            <person name="Nash W.E."/>
            <person name="Warren W."/>
            <person name="Chinwalla A."/>
            <person name="Mardis E.R."/>
            <person name="Wilson R.K."/>
        </authorList>
    </citation>
    <scope>NUCLEOTIDE SEQUENCE [LARGE SCALE GENOMIC DNA]</scope>
    <source>
        <strain evidence="11">ATCC 35185</strain>
        <strain evidence="12">ATCC 35185 / DSM 20758 / VPI D19B-28</strain>
    </source>
</reference>
<dbReference type="UniPathway" id="UPA00031">
    <property type="reaction ID" value="UER00012"/>
</dbReference>
<dbReference type="InterPro" id="IPR004839">
    <property type="entry name" value="Aminotransferase_I/II_large"/>
</dbReference>
<dbReference type="EMBL" id="ACKP02000050">
    <property type="protein sequence ID" value="EEX76242.1"/>
    <property type="molecule type" value="Genomic_DNA"/>
</dbReference>
<keyword evidence="8" id="KW-0368">Histidine biosynthesis</keyword>
<comment type="cofactor">
    <cofactor evidence="1 8">
        <name>pyridoxal 5'-phosphate</name>
        <dbReference type="ChEBI" id="CHEBI:597326"/>
    </cofactor>
</comment>
<dbReference type="KEGG" id="ssg:Selsp_0300"/>
<dbReference type="SUPFAM" id="SSF53383">
    <property type="entry name" value="PLP-dependent transferases"/>
    <property type="match status" value="1"/>
</dbReference>